<keyword evidence="9 13" id="KW-1133">Transmembrane helix</keyword>
<dbReference type="STRING" id="1122204.SAMN05421781_1441"/>
<evidence type="ECO:0000256" key="12">
    <source>
        <dbReference type="ARBA" id="ARBA00031636"/>
    </source>
</evidence>
<evidence type="ECO:0000313" key="15">
    <source>
        <dbReference type="Proteomes" id="UP000199488"/>
    </source>
</evidence>
<dbReference type="PIRSF" id="PIRSF006603">
    <property type="entry name" value="DinF"/>
    <property type="match status" value="1"/>
</dbReference>
<dbReference type="NCBIfam" id="TIGR00797">
    <property type="entry name" value="matE"/>
    <property type="match status" value="1"/>
</dbReference>
<keyword evidence="15" id="KW-1185">Reference proteome</keyword>
<sequence>MYHAETIKEKLRLFMVILLPILITQLSYFGMNLIDTIMSGRAGTDDLAGVAIGANLWMPVFTAVNGILLAITPIVSQQLGAGEGRKIAGTITQGLYLGVLFGVVVIALGAAALSPALSFMSLEPGVERIAAHYLIGLAFGIIPFFLSIVLRNFFDAQGHTRITMVIMLGTLPFNAFFNYVLIFGRFGFPELGGIGAGYATAISYWIIFAFSIMMTFRIPAMRRFRIFLDWYRPSWQAWKEQLRIGVPMGMSLFFESSIFSAVSLLMASLFSTVTVAAHQVALSFTSLIFMVPLSISIALTIVVAFEVGGGYLEGAKAYTRLGVTAAMGILGVASIGIFLLREPIAYIYTTNEEVVQLAAQFFLFAIVYQISDAAQASLQGVLRGYKDVTVPFFTALVSYWALGLPAGYLLAVTTPLGPFGLWLGITVGLTSAAIGFFIRLKIVVKRHERLGSTV</sequence>
<evidence type="ECO:0000256" key="7">
    <source>
        <dbReference type="ARBA" id="ARBA00022475"/>
    </source>
</evidence>
<dbReference type="GO" id="GO:0005886">
    <property type="term" value="C:plasma membrane"/>
    <property type="evidence" value="ECO:0007669"/>
    <property type="project" value="UniProtKB-SubCell"/>
</dbReference>
<dbReference type="PANTHER" id="PTHR43298:SF2">
    <property type="entry name" value="FMN_FAD EXPORTER YEEO-RELATED"/>
    <property type="match status" value="1"/>
</dbReference>
<comment type="subcellular location">
    <subcellularLocation>
        <location evidence="2">Cell membrane</location>
        <topology evidence="2">Multi-pass membrane protein</topology>
    </subcellularLocation>
</comment>
<evidence type="ECO:0000256" key="13">
    <source>
        <dbReference type="SAM" id="Phobius"/>
    </source>
</evidence>
<evidence type="ECO:0000256" key="10">
    <source>
        <dbReference type="ARBA" id="ARBA00023065"/>
    </source>
</evidence>
<dbReference type="AlphaFoldDB" id="A0A1H2TJN0"/>
<evidence type="ECO:0000256" key="4">
    <source>
        <dbReference type="ARBA" id="ARBA00020268"/>
    </source>
</evidence>
<accession>A0A1H2TJN0</accession>
<feature type="transmembrane region" description="Helical" evidence="13">
    <location>
        <begin position="129"/>
        <end position="150"/>
    </location>
</feature>
<dbReference type="OrthoDB" id="9780160at2"/>
<feature type="transmembrane region" description="Helical" evidence="13">
    <location>
        <begin position="284"/>
        <end position="305"/>
    </location>
</feature>
<dbReference type="RefSeq" id="WP_091613021.1">
    <property type="nucleotide sequence ID" value="NZ_FNNC01000002.1"/>
</dbReference>
<dbReference type="GO" id="GO:0015297">
    <property type="term" value="F:antiporter activity"/>
    <property type="evidence" value="ECO:0007669"/>
    <property type="project" value="UniProtKB-KW"/>
</dbReference>
<feature type="transmembrane region" description="Helical" evidence="13">
    <location>
        <begin position="317"/>
        <end position="339"/>
    </location>
</feature>
<feature type="transmembrane region" description="Helical" evidence="13">
    <location>
        <begin position="194"/>
        <end position="216"/>
    </location>
</feature>
<evidence type="ECO:0000256" key="3">
    <source>
        <dbReference type="ARBA" id="ARBA00010199"/>
    </source>
</evidence>
<feature type="transmembrane region" description="Helical" evidence="13">
    <location>
        <begin position="354"/>
        <end position="371"/>
    </location>
</feature>
<feature type="transmembrane region" description="Helical" evidence="13">
    <location>
        <begin position="162"/>
        <end position="182"/>
    </location>
</feature>
<dbReference type="EMBL" id="FNNC01000002">
    <property type="protein sequence ID" value="SDW44143.1"/>
    <property type="molecule type" value="Genomic_DNA"/>
</dbReference>
<dbReference type="Pfam" id="PF01554">
    <property type="entry name" value="MatE"/>
    <property type="match status" value="2"/>
</dbReference>
<comment type="similarity">
    <text evidence="3">Belongs to the multi antimicrobial extrusion (MATE) (TC 2.A.66.1) family.</text>
</comment>
<feature type="transmembrane region" description="Helical" evidence="13">
    <location>
        <begin position="392"/>
        <end position="413"/>
    </location>
</feature>
<keyword evidence="7" id="KW-1003">Cell membrane</keyword>
<evidence type="ECO:0000256" key="1">
    <source>
        <dbReference type="ARBA" id="ARBA00003408"/>
    </source>
</evidence>
<feature type="transmembrane region" description="Helical" evidence="13">
    <location>
        <begin position="12"/>
        <end position="34"/>
    </location>
</feature>
<dbReference type="PANTHER" id="PTHR43298">
    <property type="entry name" value="MULTIDRUG RESISTANCE PROTEIN NORM-RELATED"/>
    <property type="match status" value="1"/>
</dbReference>
<keyword evidence="6" id="KW-0050">Antiport</keyword>
<feature type="transmembrane region" description="Helical" evidence="13">
    <location>
        <begin position="258"/>
        <end position="278"/>
    </location>
</feature>
<reference evidence="14 15" key="1">
    <citation type="submission" date="2016-10" db="EMBL/GenBank/DDBJ databases">
        <authorList>
            <person name="de Groot N.N."/>
        </authorList>
    </citation>
    <scope>NUCLEOTIDE SEQUENCE [LARGE SCALE GENOMIC DNA]</scope>
    <source>
        <strain evidence="14 15">DSM 23126</strain>
    </source>
</reference>
<name>A0A1H2TJN0_9BACI</name>
<comment type="function">
    <text evidence="1">Multidrug efflux pump.</text>
</comment>
<dbReference type="InterPro" id="IPR002528">
    <property type="entry name" value="MATE_fam"/>
</dbReference>
<feature type="transmembrane region" description="Helical" evidence="13">
    <location>
        <begin position="419"/>
        <end position="440"/>
    </location>
</feature>
<feature type="transmembrane region" description="Helical" evidence="13">
    <location>
        <begin position="54"/>
        <end position="75"/>
    </location>
</feature>
<dbReference type="InterPro" id="IPR050222">
    <property type="entry name" value="MATE_MdtK"/>
</dbReference>
<dbReference type="GO" id="GO:0042910">
    <property type="term" value="F:xenobiotic transmembrane transporter activity"/>
    <property type="evidence" value="ECO:0007669"/>
    <property type="project" value="InterPro"/>
</dbReference>
<dbReference type="GO" id="GO:0006811">
    <property type="term" value="P:monoatomic ion transport"/>
    <property type="evidence" value="ECO:0007669"/>
    <property type="project" value="UniProtKB-KW"/>
</dbReference>
<evidence type="ECO:0000256" key="2">
    <source>
        <dbReference type="ARBA" id="ARBA00004651"/>
    </source>
</evidence>
<evidence type="ECO:0000256" key="6">
    <source>
        <dbReference type="ARBA" id="ARBA00022449"/>
    </source>
</evidence>
<evidence type="ECO:0000256" key="8">
    <source>
        <dbReference type="ARBA" id="ARBA00022692"/>
    </source>
</evidence>
<keyword evidence="8 13" id="KW-0812">Transmembrane</keyword>
<evidence type="ECO:0000256" key="5">
    <source>
        <dbReference type="ARBA" id="ARBA00022448"/>
    </source>
</evidence>
<dbReference type="CDD" id="cd13131">
    <property type="entry name" value="MATE_NorM_like"/>
    <property type="match status" value="1"/>
</dbReference>
<evidence type="ECO:0000313" key="14">
    <source>
        <dbReference type="EMBL" id="SDW44143.1"/>
    </source>
</evidence>
<evidence type="ECO:0000256" key="11">
    <source>
        <dbReference type="ARBA" id="ARBA00023136"/>
    </source>
</evidence>
<evidence type="ECO:0000256" key="9">
    <source>
        <dbReference type="ARBA" id="ARBA00022989"/>
    </source>
</evidence>
<gene>
    <name evidence="14" type="ORF">SAMN05421781_1441</name>
</gene>
<dbReference type="Proteomes" id="UP000199488">
    <property type="component" value="Unassembled WGS sequence"/>
</dbReference>
<keyword evidence="10" id="KW-0406">Ion transport</keyword>
<feature type="transmembrane region" description="Helical" evidence="13">
    <location>
        <begin position="95"/>
        <end position="117"/>
    </location>
</feature>
<keyword evidence="11 13" id="KW-0472">Membrane</keyword>
<keyword evidence="5" id="KW-0813">Transport</keyword>
<protein>
    <recommendedName>
        <fullName evidence="4">Probable multidrug resistance protein NorM</fullName>
    </recommendedName>
    <alternativeName>
        <fullName evidence="12">Multidrug-efflux transporter</fullName>
    </alternativeName>
</protein>
<dbReference type="InterPro" id="IPR048279">
    <property type="entry name" value="MdtK-like"/>
</dbReference>
<proteinExistence type="inferred from homology"/>
<organism evidence="14 15">
    <name type="scientific">Marinococcus luteus</name>
    <dbReference type="NCBI Taxonomy" id="1122204"/>
    <lineage>
        <taxon>Bacteria</taxon>
        <taxon>Bacillati</taxon>
        <taxon>Bacillota</taxon>
        <taxon>Bacilli</taxon>
        <taxon>Bacillales</taxon>
        <taxon>Bacillaceae</taxon>
        <taxon>Marinococcus</taxon>
    </lineage>
</organism>